<dbReference type="Proteomes" id="UP001501116">
    <property type="component" value="Unassembled WGS sequence"/>
</dbReference>
<evidence type="ECO:0000256" key="1">
    <source>
        <dbReference type="ARBA" id="ARBA00004651"/>
    </source>
</evidence>
<comment type="subcellular location">
    <subcellularLocation>
        <location evidence="1 7">Cell membrane</location>
        <topology evidence="1 7">Multi-pass membrane protein</topology>
    </subcellularLocation>
</comment>
<keyword evidence="6 7" id="KW-0472">Membrane</keyword>
<comment type="similarity">
    <text evidence="2 7">Belongs to the DedA family.</text>
</comment>
<feature type="transmembrane region" description="Helical" evidence="7">
    <location>
        <begin position="109"/>
        <end position="132"/>
    </location>
</feature>
<keyword evidence="3 7" id="KW-1003">Cell membrane</keyword>
<feature type="transmembrane region" description="Helical" evidence="7">
    <location>
        <begin position="169"/>
        <end position="189"/>
    </location>
</feature>
<dbReference type="PANTHER" id="PTHR30353">
    <property type="entry name" value="INNER MEMBRANE PROTEIN DEDA-RELATED"/>
    <property type="match status" value="1"/>
</dbReference>
<evidence type="ECO:0000259" key="8">
    <source>
        <dbReference type="Pfam" id="PF09335"/>
    </source>
</evidence>
<evidence type="ECO:0000256" key="7">
    <source>
        <dbReference type="RuleBase" id="RU367016"/>
    </source>
</evidence>
<dbReference type="InterPro" id="IPR032818">
    <property type="entry name" value="DedA-like"/>
</dbReference>
<keyword evidence="5 7" id="KW-1133">Transmembrane helix</keyword>
<gene>
    <name evidence="9" type="ORF">GCM10009754_54770</name>
</gene>
<organism evidence="9 10">
    <name type="scientific">Amycolatopsis minnesotensis</name>
    <dbReference type="NCBI Taxonomy" id="337894"/>
    <lineage>
        <taxon>Bacteria</taxon>
        <taxon>Bacillati</taxon>
        <taxon>Actinomycetota</taxon>
        <taxon>Actinomycetes</taxon>
        <taxon>Pseudonocardiales</taxon>
        <taxon>Pseudonocardiaceae</taxon>
        <taxon>Amycolatopsis</taxon>
    </lineage>
</organism>
<evidence type="ECO:0000256" key="6">
    <source>
        <dbReference type="ARBA" id="ARBA00023136"/>
    </source>
</evidence>
<evidence type="ECO:0000313" key="9">
    <source>
        <dbReference type="EMBL" id="GAA1973086.1"/>
    </source>
</evidence>
<feature type="transmembrane region" description="Helical" evidence="7">
    <location>
        <begin position="20"/>
        <end position="45"/>
    </location>
</feature>
<keyword evidence="4 7" id="KW-0812">Transmembrane</keyword>
<keyword evidence="10" id="KW-1185">Reference proteome</keyword>
<protein>
    <submittedName>
        <fullName evidence="9">VTT domain-containing protein</fullName>
    </submittedName>
</protein>
<dbReference type="InterPro" id="IPR032816">
    <property type="entry name" value="VTT_dom"/>
</dbReference>
<accession>A0ABN2RQI3</accession>
<reference evidence="9 10" key="1">
    <citation type="journal article" date="2019" name="Int. J. Syst. Evol. Microbiol.">
        <title>The Global Catalogue of Microorganisms (GCM) 10K type strain sequencing project: providing services to taxonomists for standard genome sequencing and annotation.</title>
        <authorList>
            <consortium name="The Broad Institute Genomics Platform"/>
            <consortium name="The Broad Institute Genome Sequencing Center for Infectious Disease"/>
            <person name="Wu L."/>
            <person name="Ma J."/>
        </authorList>
    </citation>
    <scope>NUCLEOTIDE SEQUENCE [LARGE SCALE GENOMIC DNA]</scope>
    <source>
        <strain evidence="9 10">JCM 14545</strain>
    </source>
</reference>
<sequence length="202" mass="21022">MSTVVLAFDWSDTANVGYPVLGGGVLLGSIIPIVPTGAVVGAAAAVAMTTGHLSLPLVLILSTVAAFAGDVATFGIARLGSQAAVRWVARGQRADQLEKARDQFTRRGWQIVVIGRLVPAGRIPVLLAAGALAYPWRRLVPASLAACFVWAVAYALLGVVSGGIFDSPLVATVLATVLVLLVTVLMNVVSRLRKRKKAGERS</sequence>
<name>A0ABN2RQI3_9PSEU</name>
<evidence type="ECO:0000256" key="3">
    <source>
        <dbReference type="ARBA" id="ARBA00022475"/>
    </source>
</evidence>
<evidence type="ECO:0000256" key="2">
    <source>
        <dbReference type="ARBA" id="ARBA00010792"/>
    </source>
</evidence>
<evidence type="ECO:0000256" key="4">
    <source>
        <dbReference type="ARBA" id="ARBA00022692"/>
    </source>
</evidence>
<dbReference type="Pfam" id="PF09335">
    <property type="entry name" value="VTT_dom"/>
    <property type="match status" value="1"/>
</dbReference>
<evidence type="ECO:0000256" key="5">
    <source>
        <dbReference type="ARBA" id="ARBA00022989"/>
    </source>
</evidence>
<feature type="transmembrane region" description="Helical" evidence="7">
    <location>
        <begin position="57"/>
        <end position="77"/>
    </location>
</feature>
<dbReference type="EMBL" id="BAAANN010000023">
    <property type="protein sequence ID" value="GAA1973086.1"/>
    <property type="molecule type" value="Genomic_DNA"/>
</dbReference>
<feature type="transmembrane region" description="Helical" evidence="7">
    <location>
        <begin position="139"/>
        <end position="157"/>
    </location>
</feature>
<comment type="caution">
    <text evidence="9">The sequence shown here is derived from an EMBL/GenBank/DDBJ whole genome shotgun (WGS) entry which is preliminary data.</text>
</comment>
<dbReference type="RefSeq" id="WP_344424814.1">
    <property type="nucleotide sequence ID" value="NZ_BAAANN010000023.1"/>
</dbReference>
<dbReference type="PANTHER" id="PTHR30353:SF0">
    <property type="entry name" value="TRANSMEMBRANE PROTEIN"/>
    <property type="match status" value="1"/>
</dbReference>
<feature type="domain" description="VTT" evidence="8">
    <location>
        <begin position="46"/>
        <end position="158"/>
    </location>
</feature>
<proteinExistence type="inferred from homology"/>
<evidence type="ECO:0000313" key="10">
    <source>
        <dbReference type="Proteomes" id="UP001501116"/>
    </source>
</evidence>